<reference evidence="1 2" key="1">
    <citation type="submission" date="2014-03" db="EMBL/GenBank/DDBJ databases">
        <title>Bradyrhizobium valentinum sp. nov., isolated from effective nodules of Lupinus mariae-josephae, a lupine endemic of basic-lime soils in Eastern Spain.</title>
        <authorList>
            <person name="Duran D."/>
            <person name="Rey L."/>
            <person name="Navarro A."/>
            <person name="Busquets A."/>
            <person name="Imperial J."/>
            <person name="Ruiz-Argueso T."/>
        </authorList>
    </citation>
    <scope>NUCLEOTIDE SEQUENCE [LARGE SCALE GENOMIC DNA]</scope>
    <source>
        <strain evidence="1 2">LmjM3</strain>
    </source>
</reference>
<sequence length="130" mass="15047">MPRLTGEDLRTHDGALREALDRFTGRDPSSELRQAQHCLHERIVRIEHCSHEPERKASIAWANSMPMLRKMSVPTRAEYICHLHRSLPLNCATAYTVKLFLEHEMGSQPTDESGPQRLAGNMWNYQRQKL</sequence>
<protein>
    <submittedName>
        <fullName evidence="1">Uncharacterized protein</fullName>
    </submittedName>
</protein>
<proteinExistence type="predicted"/>
<organism evidence="1 2">
    <name type="scientific">Bradyrhizobium valentinum</name>
    <dbReference type="NCBI Taxonomy" id="1518501"/>
    <lineage>
        <taxon>Bacteria</taxon>
        <taxon>Pseudomonadati</taxon>
        <taxon>Pseudomonadota</taxon>
        <taxon>Alphaproteobacteria</taxon>
        <taxon>Hyphomicrobiales</taxon>
        <taxon>Nitrobacteraceae</taxon>
        <taxon>Bradyrhizobium</taxon>
    </lineage>
</organism>
<dbReference type="AlphaFoldDB" id="A0A0R3LVN8"/>
<name>A0A0R3LVN8_9BRAD</name>
<evidence type="ECO:0000313" key="2">
    <source>
        <dbReference type="Proteomes" id="UP000051913"/>
    </source>
</evidence>
<comment type="caution">
    <text evidence="1">The sequence shown here is derived from an EMBL/GenBank/DDBJ whole genome shotgun (WGS) entry which is preliminary data.</text>
</comment>
<evidence type="ECO:0000313" key="1">
    <source>
        <dbReference type="EMBL" id="KRR08784.1"/>
    </source>
</evidence>
<dbReference type="EMBL" id="LLXX01000074">
    <property type="protein sequence ID" value="KRR08784.1"/>
    <property type="molecule type" value="Genomic_DNA"/>
</dbReference>
<keyword evidence="2" id="KW-1185">Reference proteome</keyword>
<accession>A0A0R3LVN8</accession>
<dbReference type="Proteomes" id="UP000051913">
    <property type="component" value="Unassembled WGS sequence"/>
</dbReference>
<gene>
    <name evidence="1" type="ORF">CP49_29655</name>
</gene>